<accession>A0A9X4FH03</accession>
<comment type="caution">
    <text evidence="1">The sequence shown here is derived from an EMBL/GenBank/DDBJ whole genome shotgun (WGS) entry which is preliminary data.</text>
</comment>
<dbReference type="AlphaFoldDB" id="A0A9X4FH03"/>
<dbReference type="PROSITE" id="PS51257">
    <property type="entry name" value="PROKAR_LIPOPROTEIN"/>
    <property type="match status" value="1"/>
</dbReference>
<dbReference type="EMBL" id="JAKNAP010000076">
    <property type="protein sequence ID" value="MDE1358642.1"/>
    <property type="molecule type" value="Genomic_DNA"/>
</dbReference>
<evidence type="ECO:0000313" key="2">
    <source>
        <dbReference type="Proteomes" id="UP001140973"/>
    </source>
</evidence>
<reference evidence="1" key="1">
    <citation type="submission" date="2022-02" db="EMBL/GenBank/DDBJ databases">
        <title>Emergence and expansion in Europe of a Vibrio aestuarianus clonal complex pathogenic for oysters.</title>
        <authorList>
            <person name="Mesnil A."/>
            <person name="Travers M.-A."/>
        </authorList>
    </citation>
    <scope>NUCLEOTIDE SEQUENCE</scope>
    <source>
        <strain evidence="1">151-ITT-15-cp-1</strain>
    </source>
</reference>
<protein>
    <recommendedName>
        <fullName evidence="3">Lipoprotein</fullName>
    </recommendedName>
</protein>
<sequence length="296" mass="32917">MNMKTISAMIGMMTVLSGCVAKPEPVNPVPFSDKNSYALNIANQTVLTRNDSPLKDFTQDEKDEITLAIGRAQSGGDTSLLFGGLKLLTLDLTGVIDVAGGAVSNLADRSHPAGSFHWLIEVDAKEFPSEEDAQDYILETLDKVTVEQLSKYGSVSKKSVREGFFTYKINQDGKEVSFGGLQRDRSKQGLLVKRNYQINSNRNIDTYTYGISKSDHLLNNYLVGPVSPLAFAVESKNDVDLTEFYKELTSKLPKGFYLYIPSLPQYKVDKITYTDYAEVLPAIYSQGKKYEFIKPE</sequence>
<dbReference type="Proteomes" id="UP001140973">
    <property type="component" value="Unassembled WGS sequence"/>
</dbReference>
<name>A0A9X4FH03_9VIBR</name>
<gene>
    <name evidence="1" type="ORF">L9W73_15215</name>
</gene>
<organism evidence="1 2">
    <name type="scientific">Vibrio aestuarianus</name>
    <dbReference type="NCBI Taxonomy" id="28171"/>
    <lineage>
        <taxon>Bacteria</taxon>
        <taxon>Pseudomonadati</taxon>
        <taxon>Pseudomonadota</taxon>
        <taxon>Gammaproteobacteria</taxon>
        <taxon>Vibrionales</taxon>
        <taxon>Vibrionaceae</taxon>
        <taxon>Vibrio</taxon>
    </lineage>
</organism>
<proteinExistence type="predicted"/>
<dbReference type="RefSeq" id="WP_274674180.1">
    <property type="nucleotide sequence ID" value="NZ_JAKNAP010000076.1"/>
</dbReference>
<evidence type="ECO:0000313" key="1">
    <source>
        <dbReference type="EMBL" id="MDE1358642.1"/>
    </source>
</evidence>
<evidence type="ECO:0008006" key="3">
    <source>
        <dbReference type="Google" id="ProtNLM"/>
    </source>
</evidence>